<dbReference type="EMBL" id="OCTN01000003">
    <property type="protein sequence ID" value="SOH94117.1"/>
    <property type="molecule type" value="Genomic_DNA"/>
</dbReference>
<protein>
    <submittedName>
        <fullName evidence="9">Basic membrane protein A</fullName>
    </submittedName>
</protein>
<proteinExistence type="inferred from homology"/>
<gene>
    <name evidence="9" type="ORF">SAMN06273572_103144</name>
</gene>
<feature type="chain" id="PRO_5013152383" evidence="7">
    <location>
        <begin position="21"/>
        <end position="324"/>
    </location>
</feature>
<name>A0A2C9CS87_9RHOB</name>
<sequence length="324" mass="33797">MFSLRISAALLVCTSVPALADPAIVYSVGGKFDASFNEAAWRGAEHWAMETGGNYGEFEIGGTAQSEQALRAFARRGFDPVVAIGYLHADALAKVAAEFPDTRFAIVDMVVDAPNVMSVVFREHEGSYITGAMASMASDSGVIGFVGGMDIPLIRRFECGYRQGAAAQSSDTQVIVTMTGTTPDAWADPVRGAEITRGQMAEGADVVMQAAGGTGIGVLQAAADAGILGIGTDSNQNALHPGFVLTSMLKRIDVAVQEAFDDDVWAPGVRSLGIAEGGLSISMDESNAALVSDEMKEMADLAARSIAGGEIVVHDIYTDGDCPF</sequence>
<keyword evidence="10" id="KW-1185">Reference proteome</keyword>
<evidence type="ECO:0000256" key="2">
    <source>
        <dbReference type="ARBA" id="ARBA00008610"/>
    </source>
</evidence>
<dbReference type="Proteomes" id="UP000220034">
    <property type="component" value="Unassembled WGS sequence"/>
</dbReference>
<organism evidence="9 10">
    <name type="scientific">Pontivivens marinum</name>
    <dbReference type="NCBI Taxonomy" id="1690039"/>
    <lineage>
        <taxon>Bacteria</taxon>
        <taxon>Pseudomonadati</taxon>
        <taxon>Pseudomonadota</taxon>
        <taxon>Alphaproteobacteria</taxon>
        <taxon>Rhodobacterales</taxon>
        <taxon>Paracoccaceae</taxon>
        <taxon>Pontivivens</taxon>
    </lineage>
</organism>
<evidence type="ECO:0000256" key="7">
    <source>
        <dbReference type="SAM" id="SignalP"/>
    </source>
</evidence>
<keyword evidence="3" id="KW-1003">Cell membrane</keyword>
<comment type="subcellular location">
    <subcellularLocation>
        <location evidence="1">Cell membrane</location>
        <topology evidence="1">Lipid-anchor</topology>
    </subcellularLocation>
</comment>
<dbReference type="InterPro" id="IPR050957">
    <property type="entry name" value="BMP_lipoprotein"/>
</dbReference>
<evidence type="ECO:0000313" key="9">
    <source>
        <dbReference type="EMBL" id="SOH94117.1"/>
    </source>
</evidence>
<evidence type="ECO:0000256" key="5">
    <source>
        <dbReference type="ARBA" id="ARBA00023136"/>
    </source>
</evidence>
<dbReference type="Pfam" id="PF02608">
    <property type="entry name" value="Bmp"/>
    <property type="match status" value="1"/>
</dbReference>
<evidence type="ECO:0000259" key="8">
    <source>
        <dbReference type="Pfam" id="PF02608"/>
    </source>
</evidence>
<dbReference type="InterPro" id="IPR028082">
    <property type="entry name" value="Peripla_BP_I"/>
</dbReference>
<evidence type="ECO:0000256" key="4">
    <source>
        <dbReference type="ARBA" id="ARBA00022729"/>
    </source>
</evidence>
<evidence type="ECO:0000256" key="1">
    <source>
        <dbReference type="ARBA" id="ARBA00004193"/>
    </source>
</evidence>
<dbReference type="PANTHER" id="PTHR34296:SF2">
    <property type="entry name" value="ABC TRANSPORTER GUANOSINE-BINDING PROTEIN NUPN"/>
    <property type="match status" value="1"/>
</dbReference>
<dbReference type="RefSeq" id="WP_097929677.1">
    <property type="nucleotide sequence ID" value="NZ_OCTN01000003.1"/>
</dbReference>
<reference evidence="10" key="1">
    <citation type="submission" date="2017-09" db="EMBL/GenBank/DDBJ databases">
        <authorList>
            <person name="Varghese N."/>
            <person name="Submissions S."/>
        </authorList>
    </citation>
    <scope>NUCLEOTIDE SEQUENCE [LARGE SCALE GENOMIC DNA]</scope>
    <source>
        <strain evidence="10">C7</strain>
    </source>
</reference>
<dbReference type="GO" id="GO:0005886">
    <property type="term" value="C:plasma membrane"/>
    <property type="evidence" value="ECO:0007669"/>
    <property type="project" value="UniProtKB-SubCell"/>
</dbReference>
<keyword evidence="5" id="KW-0472">Membrane</keyword>
<evidence type="ECO:0000256" key="3">
    <source>
        <dbReference type="ARBA" id="ARBA00022475"/>
    </source>
</evidence>
<dbReference type="InterPro" id="IPR003760">
    <property type="entry name" value="PnrA-like"/>
</dbReference>
<dbReference type="OrthoDB" id="9784230at2"/>
<feature type="domain" description="ABC transporter substrate-binding protein PnrA-like" evidence="8">
    <location>
        <begin position="28"/>
        <end position="306"/>
    </location>
</feature>
<dbReference type="Gene3D" id="3.40.50.2300">
    <property type="match status" value="2"/>
</dbReference>
<keyword evidence="4 7" id="KW-0732">Signal</keyword>
<dbReference type="PANTHER" id="PTHR34296">
    <property type="entry name" value="TRANSCRIPTIONAL ACTIVATOR PROTEIN MED"/>
    <property type="match status" value="1"/>
</dbReference>
<dbReference type="AlphaFoldDB" id="A0A2C9CS87"/>
<comment type="similarity">
    <text evidence="2">Belongs to the BMP lipoprotein family.</text>
</comment>
<dbReference type="SUPFAM" id="SSF53822">
    <property type="entry name" value="Periplasmic binding protein-like I"/>
    <property type="match status" value="1"/>
</dbReference>
<feature type="signal peptide" evidence="7">
    <location>
        <begin position="1"/>
        <end position="20"/>
    </location>
</feature>
<evidence type="ECO:0000256" key="6">
    <source>
        <dbReference type="ARBA" id="ARBA00023288"/>
    </source>
</evidence>
<accession>A0A2C9CS87</accession>
<keyword evidence="6" id="KW-0449">Lipoprotein</keyword>
<dbReference type="CDD" id="cd06354">
    <property type="entry name" value="PBP1_PrnA-like"/>
    <property type="match status" value="1"/>
</dbReference>
<evidence type="ECO:0000313" key="10">
    <source>
        <dbReference type="Proteomes" id="UP000220034"/>
    </source>
</evidence>